<reference evidence="1" key="2">
    <citation type="journal article" date="2021" name="Data Brief">
        <title>Draft genome sequence data of the facultative, thermophilic, xylanolytic bacterium Paenibacillus sp. strain DA-C8.</title>
        <authorList>
            <person name="Chhe C."/>
            <person name="Uke A."/>
            <person name="Baramee S."/>
            <person name="Ungkulpasvich U."/>
            <person name="Tachaapaikoon C."/>
            <person name="Pason P."/>
            <person name="Waeonukul R."/>
            <person name="Ratanakhanokchai K."/>
            <person name="Kosugi A."/>
        </authorList>
    </citation>
    <scope>NUCLEOTIDE SEQUENCE</scope>
    <source>
        <strain evidence="1">DA-C8</strain>
    </source>
</reference>
<comment type="caution">
    <text evidence="1">The sequence shown here is derived from an EMBL/GenBank/DDBJ whole genome shotgun (WGS) entry which is preliminary data.</text>
</comment>
<dbReference type="EMBL" id="BMAQ01000005">
    <property type="protein sequence ID" value="GFR37421.1"/>
    <property type="molecule type" value="Genomic_DNA"/>
</dbReference>
<dbReference type="Proteomes" id="UP000654993">
    <property type="component" value="Unassembled WGS sequence"/>
</dbReference>
<evidence type="ECO:0000313" key="2">
    <source>
        <dbReference type="Proteomes" id="UP000654993"/>
    </source>
</evidence>
<name>A0A916QAZ2_9BACL</name>
<accession>A0A916QAZ2</accession>
<dbReference type="AlphaFoldDB" id="A0A916QAZ2"/>
<keyword evidence="2" id="KW-1185">Reference proteome</keyword>
<proteinExistence type="predicted"/>
<gene>
    <name evidence="1" type="ORF">PRECH8_07170</name>
</gene>
<protein>
    <submittedName>
        <fullName evidence="1">Uncharacterized protein</fullName>
    </submittedName>
</protein>
<sequence length="65" mass="7352">MESGQLSTKLSNRVEPREHNSRPYVLLFDIETGVFCMSYRNDILMSRSVCDEFPTDDPNLAGVLG</sequence>
<organism evidence="1 2">
    <name type="scientific">Insulibacter thermoxylanivorax</name>
    <dbReference type="NCBI Taxonomy" id="2749268"/>
    <lineage>
        <taxon>Bacteria</taxon>
        <taxon>Bacillati</taxon>
        <taxon>Bacillota</taxon>
        <taxon>Bacilli</taxon>
        <taxon>Bacillales</taxon>
        <taxon>Paenibacillaceae</taxon>
        <taxon>Insulibacter</taxon>
    </lineage>
</organism>
<reference evidence="1" key="1">
    <citation type="submission" date="2020-08" db="EMBL/GenBank/DDBJ databases">
        <authorList>
            <person name="Uke A."/>
            <person name="Chhe C."/>
            <person name="Baramee S."/>
            <person name="Kosugi A."/>
        </authorList>
    </citation>
    <scope>NUCLEOTIDE SEQUENCE</scope>
    <source>
        <strain evidence="1">DA-C8</strain>
    </source>
</reference>
<evidence type="ECO:0000313" key="1">
    <source>
        <dbReference type="EMBL" id="GFR37421.1"/>
    </source>
</evidence>